<accession>A0A7S3YNM4</accession>
<dbReference type="AlphaFoldDB" id="A0A7S3YNM4"/>
<dbReference type="EMBL" id="HBIV01011788">
    <property type="protein sequence ID" value="CAE0657210.1"/>
    <property type="molecule type" value="Transcribed_RNA"/>
</dbReference>
<protein>
    <submittedName>
        <fullName evidence="1">Uncharacterized protein</fullName>
    </submittedName>
</protein>
<reference evidence="1" key="1">
    <citation type="submission" date="2021-01" db="EMBL/GenBank/DDBJ databases">
        <authorList>
            <person name="Corre E."/>
            <person name="Pelletier E."/>
            <person name="Niang G."/>
            <person name="Scheremetjew M."/>
            <person name="Finn R."/>
            <person name="Kale V."/>
            <person name="Holt S."/>
            <person name="Cochrane G."/>
            <person name="Meng A."/>
            <person name="Brown T."/>
            <person name="Cohen L."/>
        </authorList>
    </citation>
    <scope>NUCLEOTIDE SEQUENCE</scope>
    <source>
        <strain evidence="1">CCCM811</strain>
    </source>
</reference>
<sequence length="124" mass="13874">MSKLTGREIFERDLKLGIDEAEAANDQGEPEVFFFNENVAHFSRCSLVSLAITAELMLKRHIRSNNDLKMSGGEAEEHTHTCRSHAINHHPVFSSNSSQFHSSPSSSINYIIVALFVSFMTTMS</sequence>
<name>A0A7S3YNM4_9EUKA</name>
<proteinExistence type="predicted"/>
<organism evidence="1">
    <name type="scientific">Lotharella globosa</name>
    <dbReference type="NCBI Taxonomy" id="91324"/>
    <lineage>
        <taxon>Eukaryota</taxon>
        <taxon>Sar</taxon>
        <taxon>Rhizaria</taxon>
        <taxon>Cercozoa</taxon>
        <taxon>Chlorarachniophyceae</taxon>
        <taxon>Lotharella</taxon>
    </lineage>
</organism>
<gene>
    <name evidence="1" type="ORF">LGLO00237_LOCUS8777</name>
</gene>
<evidence type="ECO:0000313" key="1">
    <source>
        <dbReference type="EMBL" id="CAE0657210.1"/>
    </source>
</evidence>